<feature type="compositionally biased region" description="Pro residues" evidence="1">
    <location>
        <begin position="65"/>
        <end position="81"/>
    </location>
</feature>
<proteinExistence type="predicted"/>
<feature type="domain" description="Glycine-rich" evidence="3">
    <location>
        <begin position="34"/>
        <end position="196"/>
    </location>
</feature>
<evidence type="ECO:0000256" key="1">
    <source>
        <dbReference type="SAM" id="MobiDB-lite"/>
    </source>
</evidence>
<feature type="region of interest" description="Disordered" evidence="1">
    <location>
        <begin position="61"/>
        <end position="90"/>
    </location>
</feature>
<keyword evidence="2" id="KW-0732">Signal</keyword>
<dbReference type="Proteomes" id="UP000754495">
    <property type="component" value="Unassembled WGS sequence"/>
</dbReference>
<keyword evidence="5" id="KW-1185">Reference proteome</keyword>
<sequence length="204" mass="18746">MVLGKAVALAAVLITATAPVTGAEPAHGDRAFTTRGTFTAPEGVTSVFIALWGAGGGGGVTVPPAAAPKPPETPAQQPPNAPGTTGGGGGAAWCSVAVTPATEYVVTVGTGGAAGAPGGDSSLGVTGSPPLVVAHGGQAGTSGASGHGGTADCGTSPGLVSAGSDGTADQPGTAGVIPSEPPGGIGSGGTAGAPGAPGYVYLWW</sequence>
<accession>A0ABX0T1A2</accession>
<evidence type="ECO:0000256" key="2">
    <source>
        <dbReference type="SAM" id="SignalP"/>
    </source>
</evidence>
<name>A0ABX0T1A2_9PSEU</name>
<dbReference type="EMBL" id="JAANOU010000001">
    <property type="protein sequence ID" value="NIH81640.1"/>
    <property type="molecule type" value="Genomic_DNA"/>
</dbReference>
<gene>
    <name evidence="4" type="ORF">FHX46_004170</name>
</gene>
<dbReference type="RefSeq" id="WP_167117661.1">
    <property type="nucleotide sequence ID" value="NZ_JAANOU010000001.1"/>
</dbReference>
<evidence type="ECO:0000313" key="5">
    <source>
        <dbReference type="Proteomes" id="UP000754495"/>
    </source>
</evidence>
<evidence type="ECO:0000259" key="3">
    <source>
        <dbReference type="Pfam" id="PF21722"/>
    </source>
</evidence>
<feature type="compositionally biased region" description="Gly residues" evidence="1">
    <location>
        <begin position="139"/>
        <end position="151"/>
    </location>
</feature>
<feature type="signal peptide" evidence="2">
    <location>
        <begin position="1"/>
        <end position="22"/>
    </location>
</feature>
<dbReference type="InterPro" id="IPR049304">
    <property type="entry name" value="Gly_rich_dom"/>
</dbReference>
<comment type="caution">
    <text evidence="4">The sequence shown here is derived from an EMBL/GenBank/DDBJ whole genome shotgun (WGS) entry which is preliminary data.</text>
</comment>
<reference evidence="4 5" key="1">
    <citation type="submission" date="2020-03" db="EMBL/GenBank/DDBJ databases">
        <title>Sequencing the genomes of 1000 actinobacteria strains.</title>
        <authorList>
            <person name="Klenk H.-P."/>
        </authorList>
    </citation>
    <scope>NUCLEOTIDE SEQUENCE [LARGE SCALE GENOMIC DNA]</scope>
    <source>
        <strain evidence="4 5">DSM 45668</strain>
    </source>
</reference>
<feature type="chain" id="PRO_5045735567" evidence="2">
    <location>
        <begin position="23"/>
        <end position="204"/>
    </location>
</feature>
<feature type="region of interest" description="Disordered" evidence="1">
    <location>
        <begin position="139"/>
        <end position="191"/>
    </location>
</feature>
<evidence type="ECO:0000313" key="4">
    <source>
        <dbReference type="EMBL" id="NIH81640.1"/>
    </source>
</evidence>
<dbReference type="Pfam" id="PF21722">
    <property type="entry name" value="Gly_rich_2"/>
    <property type="match status" value="1"/>
</dbReference>
<organism evidence="4 5">
    <name type="scientific">Amycolatopsis viridis</name>
    <dbReference type="NCBI Taxonomy" id="185678"/>
    <lineage>
        <taxon>Bacteria</taxon>
        <taxon>Bacillati</taxon>
        <taxon>Actinomycetota</taxon>
        <taxon>Actinomycetes</taxon>
        <taxon>Pseudonocardiales</taxon>
        <taxon>Pseudonocardiaceae</taxon>
        <taxon>Amycolatopsis</taxon>
    </lineage>
</organism>
<protein>
    <submittedName>
        <fullName evidence="4">MSHA biogenesis protein MshQ</fullName>
    </submittedName>
</protein>